<proteinExistence type="predicted"/>
<evidence type="ECO:0000256" key="1">
    <source>
        <dbReference type="SAM" id="Phobius"/>
    </source>
</evidence>
<accession>A0A0A8XYA0</accession>
<reference evidence="2" key="1">
    <citation type="submission" date="2014-09" db="EMBL/GenBank/DDBJ databases">
        <authorList>
            <person name="Magalhaes I.L.F."/>
            <person name="Oliveira U."/>
            <person name="Santos F.R."/>
            <person name="Vidigal T.H.D.A."/>
            <person name="Brescovit A.D."/>
            <person name="Santos A.J."/>
        </authorList>
    </citation>
    <scope>NUCLEOTIDE SEQUENCE</scope>
    <source>
        <tissue evidence="2">Shoot tissue taken approximately 20 cm above the soil surface</tissue>
    </source>
</reference>
<dbReference type="AlphaFoldDB" id="A0A0A8XYA0"/>
<sequence length="44" mass="5249">MCNDYHTSHSNNPNFIYLWRLLIIMLILNDSASNLNMMLIYLTM</sequence>
<reference evidence="2" key="2">
    <citation type="journal article" date="2015" name="Data Brief">
        <title>Shoot transcriptome of the giant reed, Arundo donax.</title>
        <authorList>
            <person name="Barrero R.A."/>
            <person name="Guerrero F.D."/>
            <person name="Moolhuijzen P."/>
            <person name="Goolsby J.A."/>
            <person name="Tidwell J."/>
            <person name="Bellgard S.E."/>
            <person name="Bellgard M.I."/>
        </authorList>
    </citation>
    <scope>NUCLEOTIDE SEQUENCE</scope>
    <source>
        <tissue evidence="2">Shoot tissue taken approximately 20 cm above the soil surface</tissue>
    </source>
</reference>
<keyword evidence="1" id="KW-0472">Membrane</keyword>
<name>A0A0A8XYA0_ARUDO</name>
<keyword evidence="1" id="KW-0812">Transmembrane</keyword>
<dbReference type="EMBL" id="GBRH01280147">
    <property type="protein sequence ID" value="JAD17748.1"/>
    <property type="molecule type" value="Transcribed_RNA"/>
</dbReference>
<keyword evidence="1" id="KW-1133">Transmembrane helix</keyword>
<organism evidence="2">
    <name type="scientific">Arundo donax</name>
    <name type="common">Giant reed</name>
    <name type="synonym">Donax arundinaceus</name>
    <dbReference type="NCBI Taxonomy" id="35708"/>
    <lineage>
        <taxon>Eukaryota</taxon>
        <taxon>Viridiplantae</taxon>
        <taxon>Streptophyta</taxon>
        <taxon>Embryophyta</taxon>
        <taxon>Tracheophyta</taxon>
        <taxon>Spermatophyta</taxon>
        <taxon>Magnoliopsida</taxon>
        <taxon>Liliopsida</taxon>
        <taxon>Poales</taxon>
        <taxon>Poaceae</taxon>
        <taxon>PACMAD clade</taxon>
        <taxon>Arundinoideae</taxon>
        <taxon>Arundineae</taxon>
        <taxon>Arundo</taxon>
    </lineage>
</organism>
<feature type="transmembrane region" description="Helical" evidence="1">
    <location>
        <begin position="17"/>
        <end position="42"/>
    </location>
</feature>
<evidence type="ECO:0000313" key="2">
    <source>
        <dbReference type="EMBL" id="JAD17748.1"/>
    </source>
</evidence>
<protein>
    <submittedName>
        <fullName evidence="2">Uncharacterized protein</fullName>
    </submittedName>
</protein>